<gene>
    <name evidence="2" type="ORF">BDA99DRAFT_526042</name>
</gene>
<evidence type="ECO:0000313" key="2">
    <source>
        <dbReference type="EMBL" id="KAI9247501.1"/>
    </source>
</evidence>
<feature type="transmembrane region" description="Helical" evidence="1">
    <location>
        <begin position="6"/>
        <end position="23"/>
    </location>
</feature>
<proteinExistence type="predicted"/>
<keyword evidence="1" id="KW-0812">Transmembrane</keyword>
<dbReference type="EMBL" id="JAIXMP010000042">
    <property type="protein sequence ID" value="KAI9247501.1"/>
    <property type="molecule type" value="Genomic_DNA"/>
</dbReference>
<name>A0AAD5JNN9_9FUNG</name>
<protein>
    <submittedName>
        <fullName evidence="2">Uncharacterized protein</fullName>
    </submittedName>
</protein>
<accession>A0AAD5JNN9</accession>
<evidence type="ECO:0000256" key="1">
    <source>
        <dbReference type="SAM" id="Phobius"/>
    </source>
</evidence>
<dbReference type="Proteomes" id="UP001209540">
    <property type="component" value="Unassembled WGS sequence"/>
</dbReference>
<dbReference type="AlphaFoldDB" id="A0AAD5JNN9"/>
<feature type="non-terminal residue" evidence="2">
    <location>
        <position position="80"/>
    </location>
</feature>
<reference evidence="2" key="1">
    <citation type="journal article" date="2022" name="IScience">
        <title>Evolution of zygomycete secretomes and the origins of terrestrial fungal ecologies.</title>
        <authorList>
            <person name="Chang Y."/>
            <person name="Wang Y."/>
            <person name="Mondo S."/>
            <person name="Ahrendt S."/>
            <person name="Andreopoulos W."/>
            <person name="Barry K."/>
            <person name="Beard J."/>
            <person name="Benny G.L."/>
            <person name="Blankenship S."/>
            <person name="Bonito G."/>
            <person name="Cuomo C."/>
            <person name="Desiro A."/>
            <person name="Gervers K.A."/>
            <person name="Hundley H."/>
            <person name="Kuo A."/>
            <person name="LaButti K."/>
            <person name="Lang B.F."/>
            <person name="Lipzen A."/>
            <person name="O'Donnell K."/>
            <person name="Pangilinan J."/>
            <person name="Reynolds N."/>
            <person name="Sandor L."/>
            <person name="Smith M.E."/>
            <person name="Tsang A."/>
            <person name="Grigoriev I.V."/>
            <person name="Stajich J.E."/>
            <person name="Spatafora J.W."/>
        </authorList>
    </citation>
    <scope>NUCLEOTIDE SEQUENCE</scope>
    <source>
        <strain evidence="2">RSA 2281</strain>
    </source>
</reference>
<keyword evidence="3" id="KW-1185">Reference proteome</keyword>
<organism evidence="2 3">
    <name type="scientific">Phascolomyces articulosus</name>
    <dbReference type="NCBI Taxonomy" id="60185"/>
    <lineage>
        <taxon>Eukaryota</taxon>
        <taxon>Fungi</taxon>
        <taxon>Fungi incertae sedis</taxon>
        <taxon>Mucoromycota</taxon>
        <taxon>Mucoromycotina</taxon>
        <taxon>Mucoromycetes</taxon>
        <taxon>Mucorales</taxon>
        <taxon>Lichtheimiaceae</taxon>
        <taxon>Phascolomyces</taxon>
    </lineage>
</organism>
<sequence length="80" mass="9315">MCRIYIFILLLVYINILLNTFFLKTRGVDMHQAQSFSNMEINKMHSPCILHLLLASLPPALSIHSSCHVGYVFVYYVTFY</sequence>
<keyword evidence="1" id="KW-0472">Membrane</keyword>
<comment type="caution">
    <text evidence="2">The sequence shown here is derived from an EMBL/GenBank/DDBJ whole genome shotgun (WGS) entry which is preliminary data.</text>
</comment>
<reference evidence="2" key="2">
    <citation type="submission" date="2023-02" db="EMBL/GenBank/DDBJ databases">
        <authorList>
            <consortium name="DOE Joint Genome Institute"/>
            <person name="Mondo S.J."/>
            <person name="Chang Y."/>
            <person name="Wang Y."/>
            <person name="Ahrendt S."/>
            <person name="Andreopoulos W."/>
            <person name="Barry K."/>
            <person name="Beard J."/>
            <person name="Benny G.L."/>
            <person name="Blankenship S."/>
            <person name="Bonito G."/>
            <person name="Cuomo C."/>
            <person name="Desiro A."/>
            <person name="Gervers K.A."/>
            <person name="Hundley H."/>
            <person name="Kuo A."/>
            <person name="LaButti K."/>
            <person name="Lang B.F."/>
            <person name="Lipzen A."/>
            <person name="O'Donnell K."/>
            <person name="Pangilinan J."/>
            <person name="Reynolds N."/>
            <person name="Sandor L."/>
            <person name="Smith M.W."/>
            <person name="Tsang A."/>
            <person name="Grigoriev I.V."/>
            <person name="Stajich J.E."/>
            <person name="Spatafora J.W."/>
        </authorList>
    </citation>
    <scope>NUCLEOTIDE SEQUENCE</scope>
    <source>
        <strain evidence="2">RSA 2281</strain>
    </source>
</reference>
<evidence type="ECO:0000313" key="3">
    <source>
        <dbReference type="Proteomes" id="UP001209540"/>
    </source>
</evidence>
<keyword evidence="1" id="KW-1133">Transmembrane helix</keyword>